<feature type="transmembrane region" description="Helical" evidence="1">
    <location>
        <begin position="290"/>
        <end position="314"/>
    </location>
</feature>
<dbReference type="InterPro" id="IPR025367">
    <property type="entry name" value="DUF4271"/>
</dbReference>
<dbReference type="EMBL" id="FRAA01000014">
    <property type="protein sequence ID" value="SHK95718.1"/>
    <property type="molecule type" value="Genomic_DNA"/>
</dbReference>
<gene>
    <name evidence="3" type="ORF">SAMN04488028_11415</name>
</gene>
<dbReference type="RefSeq" id="WP_084190686.1">
    <property type="nucleotide sequence ID" value="NZ_FRAA01000014.1"/>
</dbReference>
<feature type="transmembrane region" description="Helical" evidence="1">
    <location>
        <begin position="320"/>
        <end position="342"/>
    </location>
</feature>
<evidence type="ECO:0000313" key="3">
    <source>
        <dbReference type="EMBL" id="SHK95718.1"/>
    </source>
</evidence>
<evidence type="ECO:0008006" key="5">
    <source>
        <dbReference type="Google" id="ProtNLM"/>
    </source>
</evidence>
<evidence type="ECO:0000256" key="1">
    <source>
        <dbReference type="SAM" id="Phobius"/>
    </source>
</evidence>
<evidence type="ECO:0000313" key="4">
    <source>
        <dbReference type="Proteomes" id="UP000184474"/>
    </source>
</evidence>
<dbReference type="Pfam" id="PF14093">
    <property type="entry name" value="DUF4271"/>
    <property type="match status" value="1"/>
</dbReference>
<accession>A0A1M6WPU5</accession>
<organism evidence="3 4">
    <name type="scientific">Reichenbachiella agariperforans</name>
    <dbReference type="NCBI Taxonomy" id="156994"/>
    <lineage>
        <taxon>Bacteria</taxon>
        <taxon>Pseudomonadati</taxon>
        <taxon>Bacteroidota</taxon>
        <taxon>Cytophagia</taxon>
        <taxon>Cytophagales</taxon>
        <taxon>Reichenbachiellaceae</taxon>
        <taxon>Reichenbachiella</taxon>
    </lineage>
</organism>
<keyword evidence="1" id="KW-0472">Membrane</keyword>
<evidence type="ECO:0000256" key="2">
    <source>
        <dbReference type="SAM" id="SignalP"/>
    </source>
</evidence>
<feature type="signal peptide" evidence="2">
    <location>
        <begin position="1"/>
        <end position="22"/>
    </location>
</feature>
<feature type="chain" id="PRO_5012771033" description="DUF4271 domain-containing protein" evidence="2">
    <location>
        <begin position="23"/>
        <end position="375"/>
    </location>
</feature>
<reference evidence="4" key="1">
    <citation type="submission" date="2016-11" db="EMBL/GenBank/DDBJ databases">
        <authorList>
            <person name="Varghese N."/>
            <person name="Submissions S."/>
        </authorList>
    </citation>
    <scope>NUCLEOTIDE SEQUENCE [LARGE SCALE GENOMIC DNA]</scope>
    <source>
        <strain evidence="4">DSM 26134</strain>
    </source>
</reference>
<sequence>MRKLFLLSIILGLGLMPNRLSASEGFSVIKDLRYSWKNHEPNLKILVPYLSTSSVPAVTFDLNLNQYMGAELMLIVPANHSIYIEAALMTVTERRDTLLWSVDSLRSYYDQPSINLILYSKSWDSQGVSSWVVQTGDNVLVETGSELSEIYRSKGENDRMILASLTILSLMVIFRTYLYRLFHEYFLVSKSIRVRQNFELIAAQSPLSLITIGFIFLYAAFLAGAVLNLGLKLGETSHWVAYFGFLPSSEVQALLVFAIAFGLMILKVPLIGLMARVFGFQKAIEVHFFAYFRLSLLISFFAFSASIVVFVSSLDLAADLWFVVKLVVLIFLLIRLVLMYLILNNNLGVKKLHLISYLCSSEIIPLIIIVKTLLR</sequence>
<keyword evidence="1" id="KW-1133">Transmembrane helix</keyword>
<keyword evidence="1" id="KW-0812">Transmembrane</keyword>
<protein>
    <recommendedName>
        <fullName evidence="5">DUF4271 domain-containing protein</fullName>
    </recommendedName>
</protein>
<keyword evidence="2" id="KW-0732">Signal</keyword>
<name>A0A1M6WPU5_REIAG</name>
<feature type="transmembrane region" description="Helical" evidence="1">
    <location>
        <begin position="160"/>
        <end position="179"/>
    </location>
</feature>
<dbReference type="STRING" id="156994.SAMN04488028_11415"/>
<feature type="transmembrane region" description="Helical" evidence="1">
    <location>
        <begin position="200"/>
        <end position="231"/>
    </location>
</feature>
<dbReference type="Proteomes" id="UP000184474">
    <property type="component" value="Unassembled WGS sequence"/>
</dbReference>
<proteinExistence type="predicted"/>
<dbReference type="AlphaFoldDB" id="A0A1M6WPU5"/>
<feature type="transmembrane region" description="Helical" evidence="1">
    <location>
        <begin position="354"/>
        <end position="374"/>
    </location>
</feature>
<feature type="transmembrane region" description="Helical" evidence="1">
    <location>
        <begin position="251"/>
        <end position="278"/>
    </location>
</feature>
<keyword evidence="4" id="KW-1185">Reference proteome</keyword>